<dbReference type="RefSeq" id="YP_009274847.1">
    <property type="nucleotide sequence ID" value="NC_030920.1"/>
</dbReference>
<accession>A0A0Y0AG39</accession>
<dbReference type="KEGG" id="vg:28801802"/>
<sequence>MKRKERVFLEDTMDILVDYDGCHTDGQLRGLIDEARERISAVLNDTIDIYGYEPGDEIPTQELKIEDVMPLYDNFERIDKLESPIFQAIVYIQNATNFLSWANTVIEEHKDVPDEVKDFMKTMSGGLHDAVDMLREVPAYKEEK</sequence>
<name>A0A0Y0AG39_9CAUD</name>
<protein>
    <submittedName>
        <fullName evidence="1">Uncharacterized protein</fullName>
    </submittedName>
</protein>
<evidence type="ECO:0000313" key="2">
    <source>
        <dbReference type="Proteomes" id="UP000204502"/>
    </source>
</evidence>
<gene>
    <name evidence="1" type="ORF">Eldridge_0143</name>
</gene>
<reference evidence="1 2" key="1">
    <citation type="journal article" date="2016" name="Genome Announc.">
        <title>Complete Genome Sequence of Bacillus megaterium Bacteriophage Eldridge.</title>
        <authorList>
            <person name="Reveille A.M."/>
            <person name="Eldridge K.A."/>
            <person name="Temple L.M."/>
        </authorList>
    </citation>
    <scope>NUCLEOTIDE SEQUENCE [LARGE SCALE GENOMIC DNA]</scope>
</reference>
<dbReference type="OrthoDB" id="31404at10239"/>
<dbReference type="Proteomes" id="UP000204502">
    <property type="component" value="Segment"/>
</dbReference>
<evidence type="ECO:0000313" key="1">
    <source>
        <dbReference type="EMBL" id="AMB18723.1"/>
    </source>
</evidence>
<dbReference type="EMBL" id="KU253712">
    <property type="protein sequence ID" value="AMB18723.1"/>
    <property type="molecule type" value="Genomic_DNA"/>
</dbReference>
<organism evidence="1 2">
    <name type="scientific">Bacillus phage Eldridge</name>
    <dbReference type="NCBI Taxonomy" id="1776293"/>
    <lineage>
        <taxon>Viruses</taxon>
        <taxon>Duplodnaviria</taxon>
        <taxon>Heunggongvirae</taxon>
        <taxon>Uroviricota</taxon>
        <taxon>Caudoviricetes</taxon>
        <taxon>Herelleviridae</taxon>
        <taxon>Bastillevirinae</taxon>
        <taxon>Eldridgevirus</taxon>
        <taxon>Eldridgevirus eldridge</taxon>
    </lineage>
</organism>
<proteinExistence type="predicted"/>
<dbReference type="GeneID" id="28801802"/>
<keyword evidence="2" id="KW-1185">Reference proteome</keyword>